<dbReference type="PANTHER" id="PTHR11349">
    <property type="entry name" value="NUCLEOSIDE DIPHOSPHATE KINASE"/>
    <property type="match status" value="1"/>
</dbReference>
<keyword evidence="5 10" id="KW-0418">Kinase</keyword>
<evidence type="ECO:0000313" key="11">
    <source>
        <dbReference type="Proteomes" id="UP000789707"/>
    </source>
</evidence>
<dbReference type="Proteomes" id="UP000789707">
    <property type="component" value="Unassembled WGS sequence"/>
</dbReference>
<feature type="active site" description="Pros-phosphohistidine intermediate" evidence="7">
    <location>
        <position position="121"/>
    </location>
</feature>
<dbReference type="SMART" id="SM00562">
    <property type="entry name" value="NDK"/>
    <property type="match status" value="1"/>
</dbReference>
<protein>
    <recommendedName>
        <fullName evidence="3">nucleoside-diphosphate kinase</fullName>
        <ecNumber evidence="3">2.7.4.6</ecNumber>
    </recommendedName>
</protein>
<dbReference type="SUPFAM" id="SSF54919">
    <property type="entry name" value="Nucleoside diphosphate kinase, NDK"/>
    <property type="match status" value="1"/>
</dbReference>
<dbReference type="PROSITE" id="PS51374">
    <property type="entry name" value="NDPK_LIKE"/>
    <property type="match status" value="1"/>
</dbReference>
<organism evidence="10 11">
    <name type="scientific">Periweissella fabaria</name>
    <dbReference type="NCBI Taxonomy" id="546157"/>
    <lineage>
        <taxon>Bacteria</taxon>
        <taxon>Bacillati</taxon>
        <taxon>Bacillota</taxon>
        <taxon>Bacilli</taxon>
        <taxon>Lactobacillales</taxon>
        <taxon>Lactobacillaceae</taxon>
        <taxon>Periweissella</taxon>
    </lineage>
</organism>
<comment type="similarity">
    <text evidence="2 7 8">Belongs to the NDK family.</text>
</comment>
<feature type="binding site" evidence="7">
    <location>
        <position position="11"/>
    </location>
    <ligand>
        <name>ATP</name>
        <dbReference type="ChEBI" id="CHEBI:30616"/>
    </ligand>
</feature>
<dbReference type="InterPro" id="IPR036850">
    <property type="entry name" value="NDK-like_dom_sf"/>
</dbReference>
<evidence type="ECO:0000259" key="9">
    <source>
        <dbReference type="SMART" id="SM00562"/>
    </source>
</evidence>
<sequence>MHEERTLILVKPDGVSQGHIGEVITRLERKGYRIEALKVTNATRAQLDQHYEDKVDKPFYPEMVKYMQEGPIVAIIAAGISVVSVFRRMAGKTNVSEADFGTIRGDFGREWGDGIIRNVVHSSDSVEHAEREIAIWFELKNVCF</sequence>
<keyword evidence="6" id="KW-0546">Nucleotide metabolism</keyword>
<dbReference type="NCBIfam" id="NF001908">
    <property type="entry name" value="PRK00668.1"/>
    <property type="match status" value="1"/>
</dbReference>
<feature type="binding site" evidence="7">
    <location>
        <position position="104"/>
    </location>
    <ligand>
        <name>ATP</name>
        <dbReference type="ChEBI" id="CHEBI:30616"/>
    </ligand>
</feature>
<dbReference type="RefSeq" id="WP_230096990.1">
    <property type="nucleotide sequence ID" value="NZ_CAKKNS010000005.1"/>
</dbReference>
<evidence type="ECO:0000256" key="3">
    <source>
        <dbReference type="ARBA" id="ARBA00012966"/>
    </source>
</evidence>
<evidence type="ECO:0000256" key="1">
    <source>
        <dbReference type="ARBA" id="ARBA00001946"/>
    </source>
</evidence>
<dbReference type="EMBL" id="CAKKNS010000005">
    <property type="protein sequence ID" value="CAH0416955.1"/>
    <property type="molecule type" value="Genomic_DNA"/>
</dbReference>
<dbReference type="EC" id="2.7.4.6" evidence="3"/>
<dbReference type="PRINTS" id="PR01243">
    <property type="entry name" value="NUCDPKINASE"/>
</dbReference>
<gene>
    <name evidence="10" type="primary">ndk</name>
    <name evidence="10" type="ORF">WFA24289_01272</name>
</gene>
<feature type="binding site" evidence="7">
    <location>
        <position position="59"/>
    </location>
    <ligand>
        <name>ATP</name>
        <dbReference type="ChEBI" id="CHEBI:30616"/>
    </ligand>
</feature>
<name>A0ABM8Z6K6_9LACO</name>
<keyword evidence="4 10" id="KW-0808">Transferase</keyword>
<evidence type="ECO:0000256" key="6">
    <source>
        <dbReference type="ARBA" id="ARBA00023080"/>
    </source>
</evidence>
<evidence type="ECO:0000256" key="7">
    <source>
        <dbReference type="PROSITE-ProRule" id="PRU00706"/>
    </source>
</evidence>
<dbReference type="Gene3D" id="3.30.70.141">
    <property type="entry name" value="Nucleoside diphosphate kinase-like domain"/>
    <property type="match status" value="1"/>
</dbReference>
<evidence type="ECO:0000256" key="2">
    <source>
        <dbReference type="ARBA" id="ARBA00008142"/>
    </source>
</evidence>
<evidence type="ECO:0000313" key="10">
    <source>
        <dbReference type="EMBL" id="CAH0416955.1"/>
    </source>
</evidence>
<comment type="caution">
    <text evidence="10">The sequence shown here is derived from an EMBL/GenBank/DDBJ whole genome shotgun (WGS) entry which is preliminary data.</text>
</comment>
<dbReference type="Pfam" id="PF00334">
    <property type="entry name" value="NDK"/>
    <property type="match status" value="1"/>
</dbReference>
<proteinExistence type="inferred from homology"/>
<dbReference type="CDD" id="cd04413">
    <property type="entry name" value="NDPk_I"/>
    <property type="match status" value="1"/>
</dbReference>
<feature type="binding site" evidence="7">
    <location>
        <position position="93"/>
    </location>
    <ligand>
        <name>ATP</name>
        <dbReference type="ChEBI" id="CHEBI:30616"/>
    </ligand>
</feature>
<dbReference type="GO" id="GO:0004550">
    <property type="term" value="F:nucleoside diphosphate kinase activity"/>
    <property type="evidence" value="ECO:0007669"/>
    <property type="project" value="UniProtKB-EC"/>
</dbReference>
<feature type="binding site" evidence="7">
    <location>
        <position position="87"/>
    </location>
    <ligand>
        <name>ATP</name>
        <dbReference type="ChEBI" id="CHEBI:30616"/>
    </ligand>
</feature>
<dbReference type="InterPro" id="IPR001564">
    <property type="entry name" value="Nucleoside_diP_kinase"/>
</dbReference>
<reference evidence="10 11" key="1">
    <citation type="submission" date="2021-11" db="EMBL/GenBank/DDBJ databases">
        <authorList>
            <person name="Depoorter E."/>
        </authorList>
    </citation>
    <scope>NUCLEOTIDE SEQUENCE [LARGE SCALE GENOMIC DNA]</scope>
    <source>
        <strain evidence="10 11">LMG 24289</strain>
    </source>
</reference>
<feature type="domain" description="Nucleoside diphosphate kinase-like" evidence="9">
    <location>
        <begin position="3"/>
        <end position="144"/>
    </location>
</feature>
<accession>A0ABM8Z6K6</accession>
<comment type="cofactor">
    <cofactor evidence="1">
        <name>Mg(2+)</name>
        <dbReference type="ChEBI" id="CHEBI:18420"/>
    </cofactor>
</comment>
<feature type="binding site" evidence="7">
    <location>
        <position position="118"/>
    </location>
    <ligand>
        <name>ATP</name>
        <dbReference type="ChEBI" id="CHEBI:30616"/>
    </ligand>
</feature>
<keyword evidence="11" id="KW-1185">Reference proteome</keyword>
<evidence type="ECO:0000256" key="8">
    <source>
        <dbReference type="RuleBase" id="RU004011"/>
    </source>
</evidence>
<evidence type="ECO:0000256" key="4">
    <source>
        <dbReference type="ARBA" id="ARBA00022679"/>
    </source>
</evidence>
<evidence type="ECO:0000256" key="5">
    <source>
        <dbReference type="ARBA" id="ARBA00022777"/>
    </source>
</evidence>
<dbReference type="InterPro" id="IPR034907">
    <property type="entry name" value="NDK-like_dom"/>
</dbReference>